<dbReference type="InterPro" id="IPR023827">
    <property type="entry name" value="Peptidase_S8_Asp-AS"/>
</dbReference>
<dbReference type="Gene3D" id="4.10.60.10">
    <property type="entry name" value="Zinc finger, CCHC-type"/>
    <property type="match status" value="1"/>
</dbReference>
<keyword evidence="7 11" id="KW-0720">Serine protease</keyword>
<evidence type="ECO:0000259" key="16">
    <source>
        <dbReference type="PROSITE" id="PS50994"/>
    </source>
</evidence>
<evidence type="ECO:0000256" key="3">
    <source>
        <dbReference type="ARBA" id="ARBA00022670"/>
    </source>
</evidence>
<dbReference type="GO" id="GO:0004252">
    <property type="term" value="F:serine-type endopeptidase activity"/>
    <property type="evidence" value="ECO:0007669"/>
    <property type="project" value="InterPro"/>
</dbReference>
<dbReference type="GO" id="GO:0006508">
    <property type="term" value="P:proteolysis"/>
    <property type="evidence" value="ECO:0007669"/>
    <property type="project" value="UniProtKB-KW"/>
</dbReference>
<feature type="compositionally biased region" description="Basic and acidic residues" evidence="12">
    <location>
        <begin position="1646"/>
        <end position="1662"/>
    </location>
</feature>
<evidence type="ECO:0000256" key="1">
    <source>
        <dbReference type="ARBA" id="ARBA00004613"/>
    </source>
</evidence>
<dbReference type="GO" id="GO:0015074">
    <property type="term" value="P:DNA integration"/>
    <property type="evidence" value="ECO:0007669"/>
    <property type="project" value="InterPro"/>
</dbReference>
<dbReference type="PROSITE" id="PS00138">
    <property type="entry name" value="SUBTILASE_SER"/>
    <property type="match status" value="1"/>
</dbReference>
<dbReference type="InterPro" id="IPR054722">
    <property type="entry name" value="PolX-like_BBD"/>
</dbReference>
<organism evidence="17 18">
    <name type="scientific">Hibiscus syriacus</name>
    <name type="common">Rose of Sharon</name>
    <dbReference type="NCBI Taxonomy" id="106335"/>
    <lineage>
        <taxon>Eukaryota</taxon>
        <taxon>Viridiplantae</taxon>
        <taxon>Streptophyta</taxon>
        <taxon>Embryophyta</taxon>
        <taxon>Tracheophyta</taxon>
        <taxon>Spermatophyta</taxon>
        <taxon>Magnoliopsida</taxon>
        <taxon>eudicotyledons</taxon>
        <taxon>Gunneridae</taxon>
        <taxon>Pentapetalae</taxon>
        <taxon>rosids</taxon>
        <taxon>malvids</taxon>
        <taxon>Malvales</taxon>
        <taxon>Malvaceae</taxon>
        <taxon>Malvoideae</taxon>
        <taxon>Hibiscus</taxon>
    </lineage>
</organism>
<evidence type="ECO:0000256" key="4">
    <source>
        <dbReference type="ARBA" id="ARBA00022729"/>
    </source>
</evidence>
<dbReference type="Gene3D" id="3.30.420.10">
    <property type="entry name" value="Ribonuclease H-like superfamily/Ribonuclease H"/>
    <property type="match status" value="1"/>
</dbReference>
<evidence type="ECO:0000256" key="12">
    <source>
        <dbReference type="SAM" id="MobiDB-lite"/>
    </source>
</evidence>
<dbReference type="Gene3D" id="1.25.40.20">
    <property type="entry name" value="Ankyrin repeat-containing domain"/>
    <property type="match status" value="1"/>
</dbReference>
<feature type="compositionally biased region" description="Basic residues" evidence="12">
    <location>
        <begin position="1139"/>
        <end position="1156"/>
    </location>
</feature>
<comment type="similarity">
    <text evidence="2 10 11">Belongs to the peptidase S8 family.</text>
</comment>
<feature type="region of interest" description="Disordered" evidence="12">
    <location>
        <begin position="1646"/>
        <end position="1698"/>
    </location>
</feature>
<evidence type="ECO:0000256" key="6">
    <source>
        <dbReference type="ARBA" id="ARBA00022801"/>
    </source>
</evidence>
<dbReference type="SUPFAM" id="SSF48403">
    <property type="entry name" value="Ankyrin repeat"/>
    <property type="match status" value="1"/>
</dbReference>
<dbReference type="PROSITE" id="PS00136">
    <property type="entry name" value="SUBTILASE_ASP"/>
    <property type="match status" value="1"/>
</dbReference>
<feature type="signal peptide" evidence="14">
    <location>
        <begin position="1"/>
        <end position="20"/>
    </location>
</feature>
<dbReference type="PROSITE" id="PS50158">
    <property type="entry name" value="ZF_CCHC"/>
    <property type="match status" value="1"/>
</dbReference>
<dbReference type="PRINTS" id="PR00723">
    <property type="entry name" value="SUBTILISIN"/>
</dbReference>
<dbReference type="PROSITE" id="PS51892">
    <property type="entry name" value="SUBTILASE"/>
    <property type="match status" value="1"/>
</dbReference>
<dbReference type="Gene3D" id="3.50.30.30">
    <property type="match status" value="1"/>
</dbReference>
<evidence type="ECO:0000313" key="18">
    <source>
        <dbReference type="Proteomes" id="UP000436088"/>
    </source>
</evidence>
<dbReference type="PROSITE" id="PS50994">
    <property type="entry name" value="INTEGRASE"/>
    <property type="match status" value="1"/>
</dbReference>
<gene>
    <name evidence="17" type="ORF">F3Y22_tig00110206pilonHSYRG00483</name>
</gene>
<feature type="region of interest" description="Disordered" evidence="12">
    <location>
        <begin position="1132"/>
        <end position="1156"/>
    </location>
</feature>
<evidence type="ECO:0000256" key="7">
    <source>
        <dbReference type="ARBA" id="ARBA00022825"/>
    </source>
</evidence>
<dbReference type="GO" id="GO:0004190">
    <property type="term" value="F:aspartic-type endopeptidase activity"/>
    <property type="evidence" value="ECO:0007669"/>
    <property type="project" value="UniProtKB-KW"/>
</dbReference>
<dbReference type="InterPro" id="IPR037045">
    <property type="entry name" value="S8pro/Inhibitor_I9_sf"/>
</dbReference>
<dbReference type="GO" id="GO:0008270">
    <property type="term" value="F:zinc ion binding"/>
    <property type="evidence" value="ECO:0007669"/>
    <property type="project" value="UniProtKB-KW"/>
</dbReference>
<dbReference type="SUPFAM" id="SSF53098">
    <property type="entry name" value="Ribonuclease H-like"/>
    <property type="match status" value="1"/>
</dbReference>
<sequence length="2482" mass="276585">MASSTFLICFTVINLAFAEAKVYMVLMEDEPTFSLSNKQKYHRVDDDYIVYKEKIHNSHTSFLESHLKKGSYTKLYSYTHLLNGFAVHVTSDEVLSTLRNATGVRLIHEDVKIEKLTTHTPDFLGISTHVWPRLGGAESSGEGVVIGFVDTGINPEHPSFMTSSSSRFLNGTKFKGKCTSGEKFPSTACNGKIVGAQYFAHGAMANGEFNSTRDVPSPHTASIAAGSSNVSVIVNGFDYGTASGMAPGARIAVYKAIYAFGGYMSDVVAAVDQAVEDGVDILSLSAGPSSVPSGDSAFLNVLELQLLFAIKAGVLVVQAAGNGGPFSSSVISFSPWITSVAASITDRKYNNTILLGNGQNFSGSGISPPTEGEINYQVAAAADVCVRTATAITIDCCQNPELFIQTLVYGKLIICTYTFEYEYESASIAAVADNMKQIGAAGFIITLDPNLGSVVINGTMVTLQIPAIILNNMQASSALWEYYNSNTVRDMRGQAIIFAAKARILDGRQAFYTGKAPVVASYSSRGPDVQNSLMQTADVLKPNVMAPGSSIWASWSPDSEGDKYIKGQNFALISGTSMATPHIAGIAAMIKQRHPKWGPDAITSAMMTTADRTDHSGAPILAESLSELTEATPFDFGAGSINASQAIKPGLIFNATFKHYVEFLCAVPGLDREAVKRAVGVSCSSKRKFKCSDLNTASVTISNLVGKRKVIRYVKNVSDKDKYTVHIKEPLGVNVTVVPETFKIKRRGSKRLRFLFQATETTNAYTFGEMVLKGKQHTVRVPLAVYVASASKNGDIDALYRRLAQNPYLLDRIDQIPFIDTPLHQAAKAGKPHFAIELIRVKGKGSITPLHYLAQIEDADLLAEFLFACPSSIEDTTVKFETAVHIAVKNHSIRAFRVLLGWLKRVDKKDILNWKDEDEFVAEMADTSSSSILARNAVTNVRFAVEIFDGTGHFGMWQSEVLDALFQQGLDIAIEGEKPDDVEEKEWKRINRMACGTIRSCLSREQKYAFSKETSASKLWKALEEKFLKKSGQNKLYMKKRLFRFNYVPGTTMNDHITSFNQLVTDLMNMDVTFEDEDLALILMGSLPDEFEYLETTLLHGKVDVSLSEVTAALYSYELRKKDKQENTSVEAEALVVRGRSKSQNKGSRGRSKSKSRLSKDECAFCREKGHWKKECPKLKNKGKPERGKAVSESDVVEYDDGDSDFAFAATPSTSCSSSWLLDSACSHHMTPNREWFFDFKELKGGIVYTVNNSPLDTLGIGSIRLRNQDGSIRTLTCVHYVPDLMRNLISVGTLESKGLEVRAKDGIMRIISGALVIMKGIRKRNNVYYFLGSTIVGTAVVAASTDEQESEATRLCHMRLGHVGEKSLKLLIDQGLLKGARACKLAFCEHCIKGKKTMVKFGTSIHDTKGILDYVHSDVWGPSKTTSLGGTHYYVTFVDDFSRRVWVYPMKTKDEVLGFFLKWKKMMETQTGRKIKRLRTDNGGEYKNDPFLKVCEEEGIVRHFTVRGTPQQNGVAERMNRTLVEKVRCMLSNAGLGKEFWAEALVYACHLVNRLPSTAIGGKTPLEKWFGVPAIDYDSLHVFGSTVYYHVKESKLDPRAKKAIFMGITSGVKGYRLWCPETKKIIFSRDVTFDESTMLRKVTSEKLEQTDGTPKKVEFEGSKFVPTSKENDVDSPMVEEESDEEEVQTQEPPQQHESIAIRKGKRTIRQPARYADMVSFASPIAIDDVPATFNEAVQSSEHKKWRIAMNEEMQSLQKNQTWKLASLPKGKKAIGCKWVYAKKDGFPDKNNIRYKARLVAKGYAQTEGVDYNEVFSPVVKHSSIRILLALVAQLDLELVQMDVKTAFLHGDLDEEIYMTQPDGFKVAEKEEMVCKLEKSLYGLKQSPRQWYKRFDKFMIGQKYTRSKYDHCVYLRELEDGSYIYLLLYVDDMLIASRSQTEIAKLKTQLNREFEMKDLGEAKKILGMEISRDKKLGRLCLSQKEYLRKVLKRFGINEMSKPVSTPLAPHFKLGASMSPKDDAEREYMSKVPYASDVGSLMYAMVCTRPDISQAIGVVSRYMHDPGKEHWQAVKWIMRYILNTVDVGLVFQQDKQDGQCVVGYCDSDYAGDLDKRRSTTGYVFTFAKAPVSWKSTLQSTVALSTTEAKYMAVTEAVKEAIWIQGLLGELGMEQKHIKVHCDSQSAIHLAKNQVYHARTKHIDVRYHFVREILEECGVIIQKIRTTENPADMLTKVNSNGLTAMDIFHLQGTMQNLEIGSSLRRAKAKKGSDLTTNFTIRDYLSRELTLIDKRDKYFGNDSQNKSTDFRTMVLVVAILIATATYQAGLNPPGGYWQDNYKPSAENNGSIANNTILGQDHRPYQAGKIIMSPTYLLYFFTLNSCAFYLSAWTILVVIIGIPYSMTLYILTWLLLHSYYPSNVGTFPSQSNSPTFNTAKTLYIVFIYASAATACGFPLIAIFKHERVKNLVDTIRGNRVVADLKT</sequence>
<dbReference type="EMBL" id="VEPZ02000876">
    <property type="protein sequence ID" value="KAE8713785.1"/>
    <property type="molecule type" value="Genomic_DNA"/>
</dbReference>
<evidence type="ECO:0000256" key="9">
    <source>
        <dbReference type="PROSITE-ProRule" id="PRU00047"/>
    </source>
</evidence>
<dbReference type="InterPro" id="IPR023828">
    <property type="entry name" value="Peptidase_S8_Ser-AS"/>
</dbReference>
<dbReference type="GO" id="GO:0005576">
    <property type="term" value="C:extracellular region"/>
    <property type="evidence" value="ECO:0007669"/>
    <property type="project" value="UniProtKB-SubCell"/>
</dbReference>
<dbReference type="InterPro" id="IPR036770">
    <property type="entry name" value="Ankyrin_rpt-contain_sf"/>
</dbReference>
<feature type="domain" description="CCHC-type" evidence="15">
    <location>
        <begin position="1163"/>
        <end position="1178"/>
    </location>
</feature>
<dbReference type="Pfam" id="PF17766">
    <property type="entry name" value="fn3_6"/>
    <property type="match status" value="1"/>
</dbReference>
<feature type="chain" id="PRO_5025561345" evidence="14">
    <location>
        <begin position="21"/>
        <end position="2482"/>
    </location>
</feature>
<keyword evidence="13" id="KW-0472">Membrane</keyword>
<feature type="transmembrane region" description="Helical" evidence="13">
    <location>
        <begin position="2438"/>
        <end position="2459"/>
    </location>
</feature>
<dbReference type="InterPro" id="IPR043502">
    <property type="entry name" value="DNA/RNA_pol_sf"/>
</dbReference>
<dbReference type="Pfam" id="PF07727">
    <property type="entry name" value="RVT_2"/>
    <property type="match status" value="1"/>
</dbReference>
<dbReference type="Gene3D" id="3.40.50.200">
    <property type="entry name" value="Peptidase S8/S53 domain"/>
    <property type="match status" value="1"/>
</dbReference>
<dbReference type="SUPFAM" id="SSF56672">
    <property type="entry name" value="DNA/RNA polymerases"/>
    <property type="match status" value="1"/>
</dbReference>
<dbReference type="Gene3D" id="2.60.40.2310">
    <property type="match status" value="1"/>
</dbReference>
<accession>A0A6A3BD99</accession>
<comment type="caution">
    <text evidence="10">Lacks conserved residue(s) required for the propagation of feature annotation.</text>
</comment>
<keyword evidence="9" id="KW-0479">Metal-binding</keyword>
<evidence type="ECO:0000259" key="15">
    <source>
        <dbReference type="PROSITE" id="PS50158"/>
    </source>
</evidence>
<reference evidence="17" key="1">
    <citation type="submission" date="2019-09" db="EMBL/GenBank/DDBJ databases">
        <title>Draft genome information of white flower Hibiscus syriacus.</title>
        <authorList>
            <person name="Kim Y.-M."/>
        </authorList>
    </citation>
    <scope>NUCLEOTIDE SEQUENCE [LARGE SCALE GENOMIC DNA]</scope>
    <source>
        <strain evidence="17">YM2019G1</strain>
    </source>
</reference>
<evidence type="ECO:0000256" key="13">
    <source>
        <dbReference type="SAM" id="Phobius"/>
    </source>
</evidence>
<dbReference type="InterPro" id="IPR041469">
    <property type="entry name" value="Subtilisin-like_FN3"/>
</dbReference>
<evidence type="ECO:0000256" key="5">
    <source>
        <dbReference type="ARBA" id="ARBA00022750"/>
    </source>
</evidence>
<dbReference type="InterPro" id="IPR057670">
    <property type="entry name" value="SH3_retrovirus"/>
</dbReference>
<keyword evidence="18" id="KW-1185">Reference proteome</keyword>
<dbReference type="Pfam" id="PF05922">
    <property type="entry name" value="Inhibitor_I9"/>
    <property type="match status" value="1"/>
</dbReference>
<dbReference type="Proteomes" id="UP000436088">
    <property type="component" value="Unassembled WGS sequence"/>
</dbReference>
<dbReference type="InterPro" id="IPR000209">
    <property type="entry name" value="Peptidase_S8/S53_dom"/>
</dbReference>
<dbReference type="InterPro" id="IPR036397">
    <property type="entry name" value="RNaseH_sf"/>
</dbReference>
<dbReference type="CDD" id="cd02120">
    <property type="entry name" value="PA_subtilisin_like"/>
    <property type="match status" value="1"/>
</dbReference>
<evidence type="ECO:0000256" key="11">
    <source>
        <dbReference type="RuleBase" id="RU003355"/>
    </source>
</evidence>
<protein>
    <submittedName>
        <fullName evidence="17">Uncharacterized protein</fullName>
    </submittedName>
</protein>
<dbReference type="InterPro" id="IPR036852">
    <property type="entry name" value="Peptidase_S8/S53_dom_sf"/>
</dbReference>
<dbReference type="InterPro" id="IPR012337">
    <property type="entry name" value="RNaseH-like_sf"/>
</dbReference>
<keyword evidence="8" id="KW-0325">Glycoprotein</keyword>
<dbReference type="SUPFAM" id="SSF52743">
    <property type="entry name" value="Subtilisin-like"/>
    <property type="match status" value="1"/>
</dbReference>
<keyword evidence="6 11" id="KW-0378">Hydrolase</keyword>
<feature type="transmembrane region" description="Helical" evidence="13">
    <location>
        <begin position="2372"/>
        <end position="2395"/>
    </location>
</feature>
<keyword evidence="13" id="KW-1133">Transmembrane helix</keyword>
<keyword evidence="3 11" id="KW-0645">Protease</keyword>
<dbReference type="Pfam" id="PF25597">
    <property type="entry name" value="SH3_retrovirus"/>
    <property type="match status" value="1"/>
</dbReference>
<dbReference type="InterPro" id="IPR034197">
    <property type="entry name" value="Peptidases_S8_3"/>
</dbReference>
<feature type="domain" description="Integrase catalytic" evidence="16">
    <location>
        <begin position="1407"/>
        <end position="1574"/>
    </location>
</feature>
<comment type="subcellular location">
    <subcellularLocation>
        <location evidence="1">Secreted</location>
    </subcellularLocation>
</comment>
<evidence type="ECO:0000256" key="10">
    <source>
        <dbReference type="PROSITE-ProRule" id="PRU01240"/>
    </source>
</evidence>
<keyword evidence="9" id="KW-0863">Zinc-finger</keyword>
<dbReference type="InterPro" id="IPR010259">
    <property type="entry name" value="S8pro/Inhibitor_I9"/>
</dbReference>
<name>A0A6A3BD99_HIBSY</name>
<dbReference type="InterPro" id="IPR001584">
    <property type="entry name" value="Integrase_cat-core"/>
</dbReference>
<dbReference type="Gene3D" id="3.30.70.80">
    <property type="entry name" value="Peptidase S8 propeptide/proteinase inhibitor I9"/>
    <property type="match status" value="1"/>
</dbReference>
<comment type="caution">
    <text evidence="17">The sequence shown here is derived from an EMBL/GenBank/DDBJ whole genome shotgun (WGS) entry which is preliminary data.</text>
</comment>
<keyword evidence="4 14" id="KW-0732">Signal</keyword>
<feature type="transmembrane region" description="Helical" evidence="13">
    <location>
        <begin position="2402"/>
        <end position="2418"/>
    </location>
</feature>
<feature type="compositionally biased region" description="Acidic residues" evidence="12">
    <location>
        <begin position="1678"/>
        <end position="1689"/>
    </location>
</feature>
<dbReference type="Pfam" id="PF13962">
    <property type="entry name" value="PGG"/>
    <property type="match status" value="1"/>
</dbReference>
<keyword evidence="13" id="KW-0812">Transmembrane</keyword>
<dbReference type="Pfam" id="PF13976">
    <property type="entry name" value="gag_pre-integrs"/>
    <property type="match status" value="1"/>
</dbReference>
<dbReference type="SUPFAM" id="SSF57756">
    <property type="entry name" value="Retrovirus zinc finger-like domains"/>
    <property type="match status" value="1"/>
</dbReference>
<dbReference type="Pfam" id="PF22936">
    <property type="entry name" value="Pol_BBD"/>
    <property type="match status" value="1"/>
</dbReference>
<dbReference type="InterPro" id="IPR036875">
    <property type="entry name" value="Znf_CCHC_sf"/>
</dbReference>
<dbReference type="Pfam" id="PF14223">
    <property type="entry name" value="Retrotran_gag_2"/>
    <property type="match status" value="1"/>
</dbReference>
<dbReference type="Pfam" id="PF00665">
    <property type="entry name" value="rve"/>
    <property type="match status" value="1"/>
</dbReference>
<keyword evidence="5" id="KW-0064">Aspartyl protease</keyword>
<evidence type="ECO:0000256" key="8">
    <source>
        <dbReference type="ARBA" id="ARBA00023180"/>
    </source>
</evidence>
<dbReference type="InterPro" id="IPR013103">
    <property type="entry name" value="RVT_2"/>
</dbReference>
<dbReference type="GO" id="GO:0003676">
    <property type="term" value="F:nucleic acid binding"/>
    <property type="evidence" value="ECO:0007669"/>
    <property type="project" value="InterPro"/>
</dbReference>
<dbReference type="InterPro" id="IPR001878">
    <property type="entry name" value="Znf_CCHC"/>
</dbReference>
<dbReference type="InterPro" id="IPR026961">
    <property type="entry name" value="PGG_dom"/>
</dbReference>
<dbReference type="Pfam" id="PF00082">
    <property type="entry name" value="Peptidase_S8"/>
    <property type="match status" value="1"/>
</dbReference>
<evidence type="ECO:0000256" key="2">
    <source>
        <dbReference type="ARBA" id="ARBA00011073"/>
    </source>
</evidence>
<dbReference type="CDD" id="cd09272">
    <property type="entry name" value="RNase_HI_RT_Ty1"/>
    <property type="match status" value="1"/>
</dbReference>
<evidence type="ECO:0000313" key="17">
    <source>
        <dbReference type="EMBL" id="KAE8713785.1"/>
    </source>
</evidence>
<dbReference type="InterPro" id="IPR045051">
    <property type="entry name" value="SBT"/>
</dbReference>
<dbReference type="InterPro" id="IPR015500">
    <property type="entry name" value="Peptidase_S8_subtilisin-rel"/>
</dbReference>
<keyword evidence="9" id="KW-0862">Zinc</keyword>
<evidence type="ECO:0000256" key="14">
    <source>
        <dbReference type="SAM" id="SignalP"/>
    </source>
</evidence>
<dbReference type="InterPro" id="IPR025724">
    <property type="entry name" value="GAG-pre-integrase_dom"/>
</dbReference>
<dbReference type="PANTHER" id="PTHR10795">
    <property type="entry name" value="PROPROTEIN CONVERTASE SUBTILISIN/KEXIN"/>
    <property type="match status" value="1"/>
</dbReference>
<dbReference type="CDD" id="cd04852">
    <property type="entry name" value="Peptidases_S8_3"/>
    <property type="match status" value="1"/>
</dbReference>
<proteinExistence type="inferred from homology"/>